<dbReference type="AlphaFoldDB" id="A0A0Q9X007"/>
<gene>
    <name evidence="2" type="primary">Dwil\GK27544</name>
    <name evidence="2" type="ORF">Dwil_GK27544</name>
</gene>
<sequence>MGGIGHNSYATLDDLSGIGGPGITSRKHSSTKSRQGLRGQRQFAENVVETKLRRKRQMPLVAAEGVGGVAAIAPTNKRYDYYDEASSGGVHMPGLGLDLDDNLNLHKQSSFYAPSTSVANGHNDVDLPHQQQPALHGDAIDLMASKNSINVRLFMLKPEMLPCHDELSDPTELPLSRDLMDVRSNVGQDSPLNGQSSSNLVHSLERTLLLASALALLRLLRLQG</sequence>
<keyword evidence="3" id="KW-1185">Reference proteome</keyword>
<dbReference type="STRING" id="7260.A0A0Q9X007"/>
<proteinExistence type="predicted"/>
<dbReference type="Proteomes" id="UP000007798">
    <property type="component" value="Unassembled WGS sequence"/>
</dbReference>
<protein>
    <submittedName>
        <fullName evidence="2">Uncharacterized protein</fullName>
    </submittedName>
</protein>
<dbReference type="EMBL" id="CH963847">
    <property type="protein sequence ID" value="KRF97777.1"/>
    <property type="molecule type" value="Genomic_DNA"/>
</dbReference>
<name>A0A0Q9X007_DROWI</name>
<evidence type="ECO:0000256" key="1">
    <source>
        <dbReference type="SAM" id="MobiDB-lite"/>
    </source>
</evidence>
<reference evidence="2 3" key="1">
    <citation type="journal article" date="2007" name="Nature">
        <title>Evolution of genes and genomes on the Drosophila phylogeny.</title>
        <authorList>
            <consortium name="Drosophila 12 Genomes Consortium"/>
            <person name="Clark A.G."/>
            <person name="Eisen M.B."/>
            <person name="Smith D.R."/>
            <person name="Bergman C.M."/>
            <person name="Oliver B."/>
            <person name="Markow T.A."/>
            <person name="Kaufman T.C."/>
            <person name="Kellis M."/>
            <person name="Gelbart W."/>
            <person name="Iyer V.N."/>
            <person name="Pollard D.A."/>
            <person name="Sackton T.B."/>
            <person name="Larracuente A.M."/>
            <person name="Singh N.D."/>
            <person name="Abad J.P."/>
            <person name="Abt D.N."/>
            <person name="Adryan B."/>
            <person name="Aguade M."/>
            <person name="Akashi H."/>
            <person name="Anderson W.W."/>
            <person name="Aquadro C.F."/>
            <person name="Ardell D.H."/>
            <person name="Arguello R."/>
            <person name="Artieri C.G."/>
            <person name="Barbash D.A."/>
            <person name="Barker D."/>
            <person name="Barsanti P."/>
            <person name="Batterham P."/>
            <person name="Batzoglou S."/>
            <person name="Begun D."/>
            <person name="Bhutkar A."/>
            <person name="Blanco E."/>
            <person name="Bosak S.A."/>
            <person name="Bradley R.K."/>
            <person name="Brand A.D."/>
            <person name="Brent M.R."/>
            <person name="Brooks A.N."/>
            <person name="Brown R.H."/>
            <person name="Butlin R.K."/>
            <person name="Caggese C."/>
            <person name="Calvi B.R."/>
            <person name="Bernardo de Carvalho A."/>
            <person name="Caspi A."/>
            <person name="Castrezana S."/>
            <person name="Celniker S.E."/>
            <person name="Chang J.L."/>
            <person name="Chapple C."/>
            <person name="Chatterji S."/>
            <person name="Chinwalla A."/>
            <person name="Civetta A."/>
            <person name="Clifton S.W."/>
            <person name="Comeron J.M."/>
            <person name="Costello J.C."/>
            <person name="Coyne J.A."/>
            <person name="Daub J."/>
            <person name="David R.G."/>
            <person name="Delcher A.L."/>
            <person name="Delehaunty K."/>
            <person name="Do C.B."/>
            <person name="Ebling H."/>
            <person name="Edwards K."/>
            <person name="Eickbush T."/>
            <person name="Evans J.D."/>
            <person name="Filipski A."/>
            <person name="Findeiss S."/>
            <person name="Freyhult E."/>
            <person name="Fulton L."/>
            <person name="Fulton R."/>
            <person name="Garcia A.C."/>
            <person name="Gardiner A."/>
            <person name="Garfield D.A."/>
            <person name="Garvin B.E."/>
            <person name="Gibson G."/>
            <person name="Gilbert D."/>
            <person name="Gnerre S."/>
            <person name="Godfrey J."/>
            <person name="Good R."/>
            <person name="Gotea V."/>
            <person name="Gravely B."/>
            <person name="Greenberg A.J."/>
            <person name="Griffiths-Jones S."/>
            <person name="Gross S."/>
            <person name="Guigo R."/>
            <person name="Gustafson E.A."/>
            <person name="Haerty W."/>
            <person name="Hahn M.W."/>
            <person name="Halligan D.L."/>
            <person name="Halpern A.L."/>
            <person name="Halter G.M."/>
            <person name="Han M.V."/>
            <person name="Heger A."/>
            <person name="Hillier L."/>
            <person name="Hinrichs A.S."/>
            <person name="Holmes I."/>
            <person name="Hoskins R.A."/>
            <person name="Hubisz M.J."/>
            <person name="Hultmark D."/>
            <person name="Huntley M.A."/>
            <person name="Jaffe D.B."/>
            <person name="Jagadeeshan S."/>
            <person name="Jeck W.R."/>
            <person name="Johnson J."/>
            <person name="Jones C.D."/>
            <person name="Jordan W.C."/>
            <person name="Karpen G.H."/>
            <person name="Kataoka E."/>
            <person name="Keightley P.D."/>
            <person name="Kheradpour P."/>
            <person name="Kirkness E.F."/>
            <person name="Koerich L.B."/>
            <person name="Kristiansen K."/>
            <person name="Kudrna D."/>
            <person name="Kulathinal R.J."/>
            <person name="Kumar S."/>
            <person name="Kwok R."/>
            <person name="Lander E."/>
            <person name="Langley C.H."/>
            <person name="Lapoint R."/>
            <person name="Lazzaro B.P."/>
            <person name="Lee S.J."/>
            <person name="Levesque L."/>
            <person name="Li R."/>
            <person name="Lin C.F."/>
            <person name="Lin M.F."/>
            <person name="Lindblad-Toh K."/>
            <person name="Llopart A."/>
            <person name="Long M."/>
            <person name="Low L."/>
            <person name="Lozovsky E."/>
            <person name="Lu J."/>
            <person name="Luo M."/>
            <person name="Machado C.A."/>
            <person name="Makalowski W."/>
            <person name="Marzo M."/>
            <person name="Matsuda M."/>
            <person name="Matzkin L."/>
            <person name="McAllister B."/>
            <person name="McBride C.S."/>
            <person name="McKernan B."/>
            <person name="McKernan K."/>
            <person name="Mendez-Lago M."/>
            <person name="Minx P."/>
            <person name="Mollenhauer M.U."/>
            <person name="Montooth K."/>
            <person name="Mount S.M."/>
            <person name="Mu X."/>
            <person name="Myers E."/>
            <person name="Negre B."/>
            <person name="Newfeld S."/>
            <person name="Nielsen R."/>
            <person name="Noor M.A."/>
            <person name="O'Grady P."/>
            <person name="Pachter L."/>
            <person name="Papaceit M."/>
            <person name="Parisi M.J."/>
            <person name="Parisi M."/>
            <person name="Parts L."/>
            <person name="Pedersen J.S."/>
            <person name="Pesole G."/>
            <person name="Phillippy A.M."/>
            <person name="Ponting C.P."/>
            <person name="Pop M."/>
            <person name="Porcelli D."/>
            <person name="Powell J.R."/>
            <person name="Prohaska S."/>
            <person name="Pruitt K."/>
            <person name="Puig M."/>
            <person name="Quesneville H."/>
            <person name="Ram K.R."/>
            <person name="Rand D."/>
            <person name="Rasmussen M.D."/>
            <person name="Reed L.K."/>
            <person name="Reenan R."/>
            <person name="Reily A."/>
            <person name="Remington K.A."/>
            <person name="Rieger T.T."/>
            <person name="Ritchie M.G."/>
            <person name="Robin C."/>
            <person name="Rogers Y.H."/>
            <person name="Rohde C."/>
            <person name="Rozas J."/>
            <person name="Rubenfield M.J."/>
            <person name="Ruiz A."/>
            <person name="Russo S."/>
            <person name="Salzberg S.L."/>
            <person name="Sanchez-Gracia A."/>
            <person name="Saranga D.J."/>
            <person name="Sato H."/>
            <person name="Schaeffer S.W."/>
            <person name="Schatz M.C."/>
            <person name="Schlenke T."/>
            <person name="Schwartz R."/>
            <person name="Segarra C."/>
            <person name="Singh R.S."/>
            <person name="Sirot L."/>
            <person name="Sirota M."/>
            <person name="Sisneros N.B."/>
            <person name="Smith C.D."/>
            <person name="Smith T.F."/>
            <person name="Spieth J."/>
            <person name="Stage D.E."/>
            <person name="Stark A."/>
            <person name="Stephan W."/>
            <person name="Strausberg R.L."/>
            <person name="Strempel S."/>
            <person name="Sturgill D."/>
            <person name="Sutton G."/>
            <person name="Sutton G.G."/>
            <person name="Tao W."/>
            <person name="Teichmann S."/>
            <person name="Tobari Y.N."/>
            <person name="Tomimura Y."/>
            <person name="Tsolas J.M."/>
            <person name="Valente V.L."/>
            <person name="Venter E."/>
            <person name="Venter J.C."/>
            <person name="Vicario S."/>
            <person name="Vieira F.G."/>
            <person name="Vilella A.J."/>
            <person name="Villasante A."/>
            <person name="Walenz B."/>
            <person name="Wang J."/>
            <person name="Wasserman M."/>
            <person name="Watts T."/>
            <person name="Wilson D."/>
            <person name="Wilson R.K."/>
            <person name="Wing R.A."/>
            <person name="Wolfner M.F."/>
            <person name="Wong A."/>
            <person name="Wong G.K."/>
            <person name="Wu C.I."/>
            <person name="Wu G."/>
            <person name="Yamamoto D."/>
            <person name="Yang H.P."/>
            <person name="Yang S.P."/>
            <person name="Yorke J.A."/>
            <person name="Yoshida K."/>
            <person name="Zdobnov E."/>
            <person name="Zhang P."/>
            <person name="Zhang Y."/>
            <person name="Zimin A.V."/>
            <person name="Baldwin J."/>
            <person name="Abdouelleil A."/>
            <person name="Abdulkadir J."/>
            <person name="Abebe A."/>
            <person name="Abera B."/>
            <person name="Abreu J."/>
            <person name="Acer S.C."/>
            <person name="Aftuck L."/>
            <person name="Alexander A."/>
            <person name="An P."/>
            <person name="Anderson E."/>
            <person name="Anderson S."/>
            <person name="Arachi H."/>
            <person name="Azer M."/>
            <person name="Bachantsang P."/>
            <person name="Barry A."/>
            <person name="Bayul T."/>
            <person name="Berlin A."/>
            <person name="Bessette D."/>
            <person name="Bloom T."/>
            <person name="Blye J."/>
            <person name="Boguslavskiy L."/>
            <person name="Bonnet C."/>
            <person name="Boukhgalter B."/>
            <person name="Bourzgui I."/>
            <person name="Brown A."/>
            <person name="Cahill P."/>
            <person name="Channer S."/>
            <person name="Cheshatsang Y."/>
            <person name="Chuda L."/>
            <person name="Citroen M."/>
            <person name="Collymore A."/>
            <person name="Cooke P."/>
            <person name="Costello M."/>
            <person name="D'Aco K."/>
            <person name="Daza R."/>
            <person name="De Haan G."/>
            <person name="DeGray S."/>
            <person name="DeMaso C."/>
            <person name="Dhargay N."/>
            <person name="Dooley K."/>
            <person name="Dooley E."/>
            <person name="Doricent M."/>
            <person name="Dorje P."/>
            <person name="Dorjee K."/>
            <person name="Dupes A."/>
            <person name="Elong R."/>
            <person name="Falk J."/>
            <person name="Farina A."/>
            <person name="Faro S."/>
            <person name="Ferguson D."/>
            <person name="Fisher S."/>
            <person name="Foley C.D."/>
            <person name="Franke A."/>
            <person name="Friedrich D."/>
            <person name="Gadbois L."/>
            <person name="Gearin G."/>
            <person name="Gearin C.R."/>
            <person name="Giannoukos G."/>
            <person name="Goode T."/>
            <person name="Graham J."/>
            <person name="Grandbois E."/>
            <person name="Grewal S."/>
            <person name="Gyaltsen K."/>
            <person name="Hafez N."/>
            <person name="Hagos B."/>
            <person name="Hall J."/>
            <person name="Henson C."/>
            <person name="Hollinger A."/>
            <person name="Honan T."/>
            <person name="Huard M.D."/>
            <person name="Hughes L."/>
            <person name="Hurhula B."/>
            <person name="Husby M.E."/>
            <person name="Kamat A."/>
            <person name="Kanga B."/>
            <person name="Kashin S."/>
            <person name="Khazanovich D."/>
            <person name="Kisner P."/>
            <person name="Lance K."/>
            <person name="Lara M."/>
            <person name="Lee W."/>
            <person name="Lennon N."/>
            <person name="Letendre F."/>
            <person name="LeVine R."/>
            <person name="Lipovsky A."/>
            <person name="Liu X."/>
            <person name="Liu J."/>
            <person name="Liu S."/>
            <person name="Lokyitsang T."/>
            <person name="Lokyitsang Y."/>
            <person name="Lubonja R."/>
            <person name="Lui A."/>
            <person name="MacDonald P."/>
            <person name="Magnisalis V."/>
            <person name="Maru K."/>
            <person name="Matthews C."/>
            <person name="McCusker W."/>
            <person name="McDonough S."/>
            <person name="Mehta T."/>
            <person name="Meldrim J."/>
            <person name="Meneus L."/>
            <person name="Mihai O."/>
            <person name="Mihalev A."/>
            <person name="Mihova T."/>
            <person name="Mittelman R."/>
            <person name="Mlenga V."/>
            <person name="Montmayeur A."/>
            <person name="Mulrain L."/>
            <person name="Navidi A."/>
            <person name="Naylor J."/>
            <person name="Negash T."/>
            <person name="Nguyen T."/>
            <person name="Nguyen N."/>
            <person name="Nicol R."/>
            <person name="Norbu C."/>
            <person name="Norbu N."/>
            <person name="Novod N."/>
            <person name="O'Neill B."/>
            <person name="Osman S."/>
            <person name="Markiewicz E."/>
            <person name="Oyono O.L."/>
            <person name="Patti C."/>
            <person name="Phunkhang P."/>
            <person name="Pierre F."/>
            <person name="Priest M."/>
            <person name="Raghuraman S."/>
            <person name="Rege F."/>
            <person name="Reyes R."/>
            <person name="Rise C."/>
            <person name="Rogov P."/>
            <person name="Ross K."/>
            <person name="Ryan E."/>
            <person name="Settipalli S."/>
            <person name="Shea T."/>
            <person name="Sherpa N."/>
            <person name="Shi L."/>
            <person name="Shih D."/>
            <person name="Sparrow T."/>
            <person name="Spaulding J."/>
            <person name="Stalker J."/>
            <person name="Stange-Thomann N."/>
            <person name="Stavropoulos S."/>
            <person name="Stone C."/>
            <person name="Strader C."/>
            <person name="Tesfaye S."/>
            <person name="Thomson T."/>
            <person name="Thoulutsang Y."/>
            <person name="Thoulutsang D."/>
            <person name="Topham K."/>
            <person name="Topping I."/>
            <person name="Tsamla T."/>
            <person name="Vassiliev H."/>
            <person name="Vo A."/>
            <person name="Wangchuk T."/>
            <person name="Wangdi T."/>
            <person name="Weiand M."/>
            <person name="Wilkinson J."/>
            <person name="Wilson A."/>
            <person name="Yadav S."/>
            <person name="Young G."/>
            <person name="Yu Q."/>
            <person name="Zembek L."/>
            <person name="Zhong D."/>
            <person name="Zimmer A."/>
            <person name="Zwirko Z."/>
            <person name="Jaffe D.B."/>
            <person name="Alvarez P."/>
            <person name="Brockman W."/>
            <person name="Butler J."/>
            <person name="Chin C."/>
            <person name="Gnerre S."/>
            <person name="Grabherr M."/>
            <person name="Kleber M."/>
            <person name="Mauceli E."/>
            <person name="MacCallum I."/>
        </authorList>
    </citation>
    <scope>NUCLEOTIDE SEQUENCE [LARGE SCALE GENOMIC DNA]</scope>
    <source>
        <strain evidence="3">Tucson 14030-0811.24</strain>
    </source>
</reference>
<evidence type="ECO:0000313" key="2">
    <source>
        <dbReference type="EMBL" id="KRF97777.1"/>
    </source>
</evidence>
<evidence type="ECO:0000313" key="3">
    <source>
        <dbReference type="Proteomes" id="UP000007798"/>
    </source>
</evidence>
<dbReference type="InParanoid" id="A0A0Q9X007"/>
<organism evidence="2 3">
    <name type="scientific">Drosophila willistoni</name>
    <name type="common">Fruit fly</name>
    <dbReference type="NCBI Taxonomy" id="7260"/>
    <lineage>
        <taxon>Eukaryota</taxon>
        <taxon>Metazoa</taxon>
        <taxon>Ecdysozoa</taxon>
        <taxon>Arthropoda</taxon>
        <taxon>Hexapoda</taxon>
        <taxon>Insecta</taxon>
        <taxon>Pterygota</taxon>
        <taxon>Neoptera</taxon>
        <taxon>Endopterygota</taxon>
        <taxon>Diptera</taxon>
        <taxon>Brachycera</taxon>
        <taxon>Muscomorpha</taxon>
        <taxon>Ephydroidea</taxon>
        <taxon>Drosophilidae</taxon>
        <taxon>Drosophila</taxon>
        <taxon>Sophophora</taxon>
    </lineage>
</organism>
<feature type="region of interest" description="Disordered" evidence="1">
    <location>
        <begin position="15"/>
        <end position="42"/>
    </location>
</feature>
<accession>A0A0Q9X007</accession>
<dbReference type="OrthoDB" id="27267at2759"/>